<dbReference type="EMBL" id="HBFQ01037432">
    <property type="protein sequence ID" value="CAD8852093.1"/>
    <property type="molecule type" value="Transcribed_RNA"/>
</dbReference>
<dbReference type="GO" id="GO:0004114">
    <property type="term" value="F:3',5'-cyclic-nucleotide phosphodiesterase activity"/>
    <property type="evidence" value="ECO:0007669"/>
    <property type="project" value="InterPro"/>
</dbReference>
<organism evidence="5">
    <name type="scientific">Noctiluca scintillans</name>
    <name type="common">Sea sparkle</name>
    <name type="synonym">Red tide dinoflagellate</name>
    <dbReference type="NCBI Taxonomy" id="2966"/>
    <lineage>
        <taxon>Eukaryota</taxon>
        <taxon>Sar</taxon>
        <taxon>Alveolata</taxon>
        <taxon>Dinophyceae</taxon>
        <taxon>Noctilucales</taxon>
        <taxon>Noctilucaceae</taxon>
        <taxon>Noctiluca</taxon>
    </lineage>
</organism>
<dbReference type="GO" id="GO:0007165">
    <property type="term" value="P:signal transduction"/>
    <property type="evidence" value="ECO:0007669"/>
    <property type="project" value="InterPro"/>
</dbReference>
<keyword evidence="1 3" id="KW-0479">Metal-binding</keyword>
<reference evidence="5" key="1">
    <citation type="submission" date="2021-01" db="EMBL/GenBank/DDBJ databases">
        <authorList>
            <person name="Corre E."/>
            <person name="Pelletier E."/>
            <person name="Niang G."/>
            <person name="Scheremetjew M."/>
            <person name="Finn R."/>
            <person name="Kale V."/>
            <person name="Holt S."/>
            <person name="Cochrane G."/>
            <person name="Meng A."/>
            <person name="Brown T."/>
            <person name="Cohen L."/>
        </authorList>
    </citation>
    <scope>NUCLEOTIDE SEQUENCE</scope>
</reference>
<dbReference type="InterPro" id="IPR002073">
    <property type="entry name" value="PDEase_catalytic_dom"/>
</dbReference>
<dbReference type="Pfam" id="PF00233">
    <property type="entry name" value="PDEase_I"/>
    <property type="match status" value="1"/>
</dbReference>
<sequence>MVHMVLATDMAKHAQHVNQLESFVEEAHASPHEDHETDEQHKLETKTFLLEMLLHAADISNSAKPQHIMLRWTERVMTELWNQGDQEESLGLPLSPLCNRAMDSLVVPKGQVGFITFVVQPLFSPLAELIEEVKEATEHLEKNKAFWLQKDREGATFADCFHAS</sequence>
<feature type="binding site" evidence="3">
    <location>
        <position position="58"/>
    </location>
    <ligand>
        <name>Zn(2+)</name>
        <dbReference type="ChEBI" id="CHEBI:29105"/>
        <label>1</label>
    </ligand>
</feature>
<dbReference type="AlphaFoldDB" id="A0A7S1AF09"/>
<keyword evidence="2" id="KW-0378">Hydrolase</keyword>
<name>A0A7S1AF09_NOCSC</name>
<evidence type="ECO:0000256" key="1">
    <source>
        <dbReference type="ARBA" id="ARBA00022723"/>
    </source>
</evidence>
<dbReference type="InterPro" id="IPR023088">
    <property type="entry name" value="PDEase"/>
</dbReference>
<feature type="domain" description="PDEase" evidence="4">
    <location>
        <begin position="1"/>
        <end position="154"/>
    </location>
</feature>
<evidence type="ECO:0000259" key="4">
    <source>
        <dbReference type="PROSITE" id="PS51845"/>
    </source>
</evidence>
<dbReference type="PRINTS" id="PR00387">
    <property type="entry name" value="PDIESTERASE1"/>
</dbReference>
<proteinExistence type="predicted"/>
<dbReference type="PROSITE" id="PS51845">
    <property type="entry name" value="PDEASE_I_2"/>
    <property type="match status" value="1"/>
</dbReference>
<evidence type="ECO:0000313" key="5">
    <source>
        <dbReference type="EMBL" id="CAD8852093.1"/>
    </source>
</evidence>
<accession>A0A7S1AF09</accession>
<dbReference type="SUPFAM" id="SSF109604">
    <property type="entry name" value="HD-domain/PDEase-like"/>
    <property type="match status" value="1"/>
</dbReference>
<gene>
    <name evidence="5" type="ORF">NSCI0253_LOCUS26443</name>
</gene>
<protein>
    <recommendedName>
        <fullName evidence="4">PDEase domain-containing protein</fullName>
    </recommendedName>
</protein>
<evidence type="ECO:0000256" key="3">
    <source>
        <dbReference type="PIRSR" id="PIRSR623088-3"/>
    </source>
</evidence>
<evidence type="ECO:0000256" key="2">
    <source>
        <dbReference type="ARBA" id="ARBA00022801"/>
    </source>
</evidence>
<dbReference type="GO" id="GO:0046872">
    <property type="term" value="F:metal ion binding"/>
    <property type="evidence" value="ECO:0007669"/>
    <property type="project" value="UniProtKB-KW"/>
</dbReference>
<dbReference type="Gene3D" id="1.10.1300.10">
    <property type="entry name" value="3'5'-cyclic nucleotide phosphodiesterase, catalytic domain"/>
    <property type="match status" value="1"/>
</dbReference>
<dbReference type="InterPro" id="IPR036971">
    <property type="entry name" value="PDEase_catalytic_dom_sf"/>
</dbReference>
<dbReference type="PANTHER" id="PTHR11347">
    <property type="entry name" value="CYCLIC NUCLEOTIDE PHOSPHODIESTERASE"/>
    <property type="match status" value="1"/>
</dbReference>